<comment type="similarity">
    <text evidence="1">Belongs to the Gfo/Idh/MocA family.</text>
</comment>
<accession>L0FYX4</accession>
<dbReference type="EMBL" id="CP003346">
    <property type="protein sequence ID" value="AGA77956.1"/>
    <property type="molecule type" value="Genomic_DNA"/>
</dbReference>
<keyword evidence="6" id="KW-1185">Reference proteome</keyword>
<dbReference type="InterPro" id="IPR036291">
    <property type="entry name" value="NAD(P)-bd_dom_sf"/>
</dbReference>
<dbReference type="KEGG" id="evi:Echvi_1691"/>
<dbReference type="OrthoDB" id="6183734at2"/>
<evidence type="ECO:0000256" key="2">
    <source>
        <dbReference type="ARBA" id="ARBA00023002"/>
    </source>
</evidence>
<feature type="domain" description="Gfo/Idh/MocA-like oxidoreductase N-terminal" evidence="3">
    <location>
        <begin position="2"/>
        <end position="120"/>
    </location>
</feature>
<organism evidence="5 6">
    <name type="scientific">Echinicola vietnamensis (strain DSM 17526 / LMG 23754 / KMM 6221)</name>
    <dbReference type="NCBI Taxonomy" id="926556"/>
    <lineage>
        <taxon>Bacteria</taxon>
        <taxon>Pseudomonadati</taxon>
        <taxon>Bacteroidota</taxon>
        <taxon>Cytophagia</taxon>
        <taxon>Cytophagales</taxon>
        <taxon>Cyclobacteriaceae</taxon>
        <taxon>Echinicola</taxon>
    </lineage>
</organism>
<dbReference type="eggNOG" id="COG0673">
    <property type="taxonomic scope" value="Bacteria"/>
</dbReference>
<dbReference type="Pfam" id="PF01408">
    <property type="entry name" value="GFO_IDH_MocA"/>
    <property type="match status" value="1"/>
</dbReference>
<dbReference type="PANTHER" id="PTHR43708:SF5">
    <property type="entry name" value="CONSERVED EXPRESSED OXIDOREDUCTASE (EUROFUNG)-RELATED"/>
    <property type="match status" value="1"/>
</dbReference>
<dbReference type="PATRIC" id="fig|926556.3.peg.1796"/>
<dbReference type="SUPFAM" id="SSF55347">
    <property type="entry name" value="Glyceraldehyde-3-phosphate dehydrogenase-like, C-terminal domain"/>
    <property type="match status" value="1"/>
</dbReference>
<gene>
    <name evidence="5" type="ordered locus">Echvi_1691</name>
</gene>
<dbReference type="InterPro" id="IPR055170">
    <property type="entry name" value="GFO_IDH_MocA-like_dom"/>
</dbReference>
<dbReference type="Proteomes" id="UP000010796">
    <property type="component" value="Chromosome"/>
</dbReference>
<dbReference type="HOGENOM" id="CLU_023194_14_0_10"/>
<dbReference type="SUPFAM" id="SSF51735">
    <property type="entry name" value="NAD(P)-binding Rossmann-fold domains"/>
    <property type="match status" value="1"/>
</dbReference>
<dbReference type="Pfam" id="PF22725">
    <property type="entry name" value="GFO_IDH_MocA_C3"/>
    <property type="match status" value="1"/>
</dbReference>
<evidence type="ECO:0000259" key="4">
    <source>
        <dbReference type="Pfam" id="PF22725"/>
    </source>
</evidence>
<evidence type="ECO:0000256" key="1">
    <source>
        <dbReference type="ARBA" id="ARBA00010928"/>
    </source>
</evidence>
<keyword evidence="2" id="KW-0560">Oxidoreductase</keyword>
<dbReference type="AlphaFoldDB" id="L0FYX4"/>
<evidence type="ECO:0000259" key="3">
    <source>
        <dbReference type="Pfam" id="PF01408"/>
    </source>
</evidence>
<proteinExistence type="inferred from homology"/>
<evidence type="ECO:0000313" key="6">
    <source>
        <dbReference type="Proteomes" id="UP000010796"/>
    </source>
</evidence>
<dbReference type="InterPro" id="IPR051317">
    <property type="entry name" value="Gfo/Idh/MocA_oxidoreduct"/>
</dbReference>
<name>L0FYX4_ECHVK</name>
<dbReference type="GO" id="GO:0000166">
    <property type="term" value="F:nucleotide binding"/>
    <property type="evidence" value="ECO:0007669"/>
    <property type="project" value="InterPro"/>
</dbReference>
<dbReference type="Gene3D" id="3.30.360.10">
    <property type="entry name" value="Dihydrodipicolinate Reductase, domain 2"/>
    <property type="match status" value="1"/>
</dbReference>
<dbReference type="RefSeq" id="WP_015265518.1">
    <property type="nucleotide sequence ID" value="NC_019904.1"/>
</dbReference>
<protein>
    <submittedName>
        <fullName evidence="5">Putative dehydrogenase</fullName>
    </submittedName>
</protein>
<feature type="domain" description="GFO/IDH/MocA-like oxidoreductase" evidence="4">
    <location>
        <begin position="128"/>
        <end position="249"/>
    </location>
</feature>
<dbReference type="STRING" id="926556.Echvi_1691"/>
<dbReference type="Gene3D" id="3.40.50.720">
    <property type="entry name" value="NAD(P)-binding Rossmann-like Domain"/>
    <property type="match status" value="1"/>
</dbReference>
<dbReference type="PANTHER" id="PTHR43708">
    <property type="entry name" value="CONSERVED EXPRESSED OXIDOREDUCTASE (EUROFUNG)"/>
    <property type="match status" value="1"/>
</dbReference>
<dbReference type="InterPro" id="IPR000683">
    <property type="entry name" value="Gfo/Idh/MocA-like_OxRdtase_N"/>
</dbReference>
<sequence>MKILQIGAGGIVKDAHLPAYKIAGFEVEGVYDLDEENAISLATAFGIPRVFGSLDELTAHATEDTVFDVAVPGSAVLEVLEKLPDGAVVLIQKPMGEDLEAAKAILALCRKKKLKAGVNFQMRYAPYIQKAREIIQAGHIGEVCDIEVKINVYTPWHLWDFLFTASRVEILYHSIHYVDLVRSFFGNPEKVYAKTIKHPKMTQLASVKTNIIMDYGALKGANILTNHAHAFGLKHQQSYVKIEGTKGAIMIEMGLLKNYPQGTADKFEYIIAAEGKEAEWKEVEIAGTWFPHAFIGSMTEMKKALENPAYLPDNSVEDCIYTMACVEAAHQSSEQGGVVLPTIDQ</sequence>
<dbReference type="GO" id="GO:0016491">
    <property type="term" value="F:oxidoreductase activity"/>
    <property type="evidence" value="ECO:0007669"/>
    <property type="project" value="UniProtKB-KW"/>
</dbReference>
<reference evidence="6" key="1">
    <citation type="submission" date="2012-02" db="EMBL/GenBank/DDBJ databases">
        <title>The complete genome of Echinicola vietnamensis DSM 17526.</title>
        <authorList>
            <person name="Lucas S."/>
            <person name="Copeland A."/>
            <person name="Lapidus A."/>
            <person name="Glavina del Rio T."/>
            <person name="Dalin E."/>
            <person name="Tice H."/>
            <person name="Bruce D."/>
            <person name="Goodwin L."/>
            <person name="Pitluck S."/>
            <person name="Peters L."/>
            <person name="Ovchinnikova G."/>
            <person name="Teshima H."/>
            <person name="Kyrpides N."/>
            <person name="Mavromatis K."/>
            <person name="Ivanova N."/>
            <person name="Brettin T."/>
            <person name="Detter J.C."/>
            <person name="Han C."/>
            <person name="Larimer F."/>
            <person name="Land M."/>
            <person name="Hauser L."/>
            <person name="Markowitz V."/>
            <person name="Cheng J.-F."/>
            <person name="Hugenholtz P."/>
            <person name="Woyke T."/>
            <person name="Wu D."/>
            <person name="Brambilla E."/>
            <person name="Klenk H.-P."/>
            <person name="Eisen J.A."/>
        </authorList>
    </citation>
    <scope>NUCLEOTIDE SEQUENCE [LARGE SCALE GENOMIC DNA]</scope>
    <source>
        <strain evidence="6">DSM 17526 / LMG 23754 / KMM 6221</strain>
    </source>
</reference>
<evidence type="ECO:0000313" key="5">
    <source>
        <dbReference type="EMBL" id="AGA77956.1"/>
    </source>
</evidence>